<dbReference type="RefSeq" id="XP_006696709.1">
    <property type="nucleotide sequence ID" value="XM_006696646.1"/>
</dbReference>
<dbReference type="GeneID" id="18260441"/>
<dbReference type="Pfam" id="PF14479">
    <property type="entry name" value="HeLo"/>
    <property type="match status" value="1"/>
</dbReference>
<gene>
    <name evidence="3" type="ORF">CTHT_0064030</name>
</gene>
<protein>
    <recommendedName>
        <fullName evidence="2">Prion-inhibition and propagation HeLo domain-containing protein</fullName>
    </recommendedName>
</protein>
<accession>G0SEK1</accession>
<dbReference type="PANTHER" id="PTHR46411">
    <property type="entry name" value="FAMILY ATPASE, PUTATIVE-RELATED"/>
    <property type="match status" value="1"/>
</dbReference>
<reference evidence="3 4" key="1">
    <citation type="journal article" date="2011" name="Cell">
        <title>Insight into structure and assembly of the nuclear pore complex by utilizing the genome of a eukaryotic thermophile.</title>
        <authorList>
            <person name="Amlacher S."/>
            <person name="Sarges P."/>
            <person name="Flemming D."/>
            <person name="van Noort V."/>
            <person name="Kunze R."/>
            <person name="Devos D.P."/>
            <person name="Arumugam M."/>
            <person name="Bork P."/>
            <person name="Hurt E."/>
        </authorList>
    </citation>
    <scope>NUCLEOTIDE SEQUENCE [LARGE SCALE GENOMIC DNA]</scope>
    <source>
        <strain evidence="4">DSM 1495 / CBS 144.50 / IMI 039719</strain>
    </source>
</reference>
<evidence type="ECO:0000256" key="1">
    <source>
        <dbReference type="SAM" id="MobiDB-lite"/>
    </source>
</evidence>
<dbReference type="AlphaFoldDB" id="G0SEK1"/>
<dbReference type="InterPro" id="IPR029498">
    <property type="entry name" value="HeLo_dom"/>
</dbReference>
<name>G0SEK1_CHATD</name>
<dbReference type="eggNOG" id="ENOG502RUYU">
    <property type="taxonomic scope" value="Eukaryota"/>
</dbReference>
<dbReference type="KEGG" id="cthr:CTHT_0064030"/>
<dbReference type="OMA" id="IFWTFRT"/>
<dbReference type="OrthoDB" id="20872at2759"/>
<dbReference type="Gene3D" id="1.20.120.1020">
    <property type="entry name" value="Prion-inhibition and propagation, HeLo domain"/>
    <property type="match status" value="1"/>
</dbReference>
<feature type="domain" description="Prion-inhibition and propagation HeLo" evidence="2">
    <location>
        <begin position="4"/>
        <end position="217"/>
    </location>
</feature>
<organism evidence="4">
    <name type="scientific">Chaetomium thermophilum (strain DSM 1495 / CBS 144.50 / IMI 039719)</name>
    <name type="common">Thermochaetoides thermophila</name>
    <dbReference type="NCBI Taxonomy" id="759272"/>
    <lineage>
        <taxon>Eukaryota</taxon>
        <taxon>Fungi</taxon>
        <taxon>Dikarya</taxon>
        <taxon>Ascomycota</taxon>
        <taxon>Pezizomycotina</taxon>
        <taxon>Sordariomycetes</taxon>
        <taxon>Sordariomycetidae</taxon>
        <taxon>Sordariales</taxon>
        <taxon>Chaetomiaceae</taxon>
        <taxon>Thermochaetoides</taxon>
    </lineage>
</organism>
<dbReference type="PANTHER" id="PTHR46411:SF2">
    <property type="entry name" value="AAA+ ATPASE DOMAIN-CONTAINING PROTEIN"/>
    <property type="match status" value="1"/>
</dbReference>
<evidence type="ECO:0000313" key="3">
    <source>
        <dbReference type="EMBL" id="EGS18378.1"/>
    </source>
</evidence>
<feature type="region of interest" description="Disordered" evidence="1">
    <location>
        <begin position="252"/>
        <end position="279"/>
    </location>
</feature>
<evidence type="ECO:0000313" key="4">
    <source>
        <dbReference type="Proteomes" id="UP000008066"/>
    </source>
</evidence>
<feature type="compositionally biased region" description="Pro residues" evidence="1">
    <location>
        <begin position="263"/>
        <end position="273"/>
    </location>
</feature>
<dbReference type="EMBL" id="GL988046">
    <property type="protein sequence ID" value="EGS18378.1"/>
    <property type="molecule type" value="Genomic_DNA"/>
</dbReference>
<sequence length="993" mass="112383">MEPIGVASLTRLFSNCIECFHLAQQGRYLGRDYHILETKFMNQRLRLLAWGRACGLAPQNITPPKVANITWTEDARIAVSDTLTRISCLFEERRKLHEVYGLRVMGDCIRGRRRSSASKALEPIVNLALKLQSHAAHSGVGNFAANFLSSGKHPGTDVKTPMRWVISDKAKFAELIQHLKDFIDDLENLTSPFNVSQLQRELIRAEMDSINDTDELAIIEEAHIGTSDPVADAATLRLAQIQASAKVGPTPELTITDYDVKDPQPPPYDPPSPQDDEPDWYLITPPSSAKSSSVQTWFSHQELHRVICETRSARIFLDPPTYYSVGPRESTQWLFIDQDSPLKNPEALHLSGCRPLKNLKGYLAQNSQLFFLVFREYTCSHEFGTFREVVPSEPKIYIASEALAKELKKLMGEFWKRDAGMWPDFAVGMELSWPYEWYLYNWERIRAHLANMTRPVTEVEAATETLLKIVEKHSRGLFQSLESLKSTITWSLLPFIFAPGELVVQLSPNNDNDIAVFQQSGIPRVIQTTDEPSEEVLEIPVKRHKHDWYCGDQSTSEFHLRIPRSLFGDKSREKGGIPVAISSLQVVPLSLAKDCDPEYLIQRGKKVEELTRGLGLVVYTDPHQDSLNGEYILDLNLYTQQTSLSPQTPKWTPPSKPQHLSPNSSSSSLSQQSDALRKRIRALYRIPPSVDKDRQLDNKTLQCMPYALPGFSLRDHVWRKLLVRNMQPKQWPDAEIEELLVGNEAVGSLKRLLTPWEKESVRSWCQGTNESEEGCQTRVVIGLDGGNIEAALSIASRVTKRGMYRIQLSRWAGELEAVFSKAKVHNLRWGCIFVIEDILEALVAQPDVTAREKQVIKPVVQFLDTFSGIAILKMPGASRLKSEPRHKVLAQQLIEIESRLCSFLSLLQTESLPAVRYELWACGIQQRLNPQCGFTANQAPARLKTLSQYDLRWKTIQSIIQAVVPMGSEPEKIKWAQLEELCKQHTALSMRGP</sequence>
<evidence type="ECO:0000259" key="2">
    <source>
        <dbReference type="Pfam" id="PF14479"/>
    </source>
</evidence>
<dbReference type="Proteomes" id="UP000008066">
    <property type="component" value="Unassembled WGS sequence"/>
</dbReference>
<dbReference type="InterPro" id="IPR038305">
    <property type="entry name" value="HeLo_sf"/>
</dbReference>
<dbReference type="HOGENOM" id="CLU_314747_0_0_1"/>
<feature type="compositionally biased region" description="Low complexity" evidence="1">
    <location>
        <begin position="657"/>
        <end position="672"/>
    </location>
</feature>
<keyword evidence="4" id="KW-1185">Reference proteome</keyword>
<proteinExistence type="predicted"/>
<dbReference type="STRING" id="759272.G0SEK1"/>
<feature type="region of interest" description="Disordered" evidence="1">
    <location>
        <begin position="644"/>
        <end position="672"/>
    </location>
</feature>